<dbReference type="RefSeq" id="XP_021874081.1">
    <property type="nucleotide sequence ID" value="XM_022012343.1"/>
</dbReference>
<accession>A0A1Y1US64</accession>
<comment type="caution">
    <text evidence="1">The sequence shown here is derived from an EMBL/GenBank/DDBJ whole genome shotgun (WGS) entry which is preliminary data.</text>
</comment>
<evidence type="ECO:0000313" key="2">
    <source>
        <dbReference type="Proteomes" id="UP000193218"/>
    </source>
</evidence>
<gene>
    <name evidence="1" type="ORF">BD324DRAFT_272763</name>
</gene>
<dbReference type="OrthoDB" id="6159439at2759"/>
<keyword evidence="2" id="KW-1185">Reference proteome</keyword>
<proteinExistence type="predicted"/>
<dbReference type="EMBL" id="NBSH01000002">
    <property type="protein sequence ID" value="ORX40296.1"/>
    <property type="molecule type" value="Genomic_DNA"/>
</dbReference>
<dbReference type="Proteomes" id="UP000193218">
    <property type="component" value="Unassembled WGS sequence"/>
</dbReference>
<evidence type="ECO:0000313" key="1">
    <source>
        <dbReference type="EMBL" id="ORX40296.1"/>
    </source>
</evidence>
<name>A0A1Y1US64_9TREE</name>
<protein>
    <submittedName>
        <fullName evidence="1">Uncharacterized protein</fullName>
    </submittedName>
</protein>
<organism evidence="1 2">
    <name type="scientific">Kockovaella imperatae</name>
    <dbReference type="NCBI Taxonomy" id="4999"/>
    <lineage>
        <taxon>Eukaryota</taxon>
        <taxon>Fungi</taxon>
        <taxon>Dikarya</taxon>
        <taxon>Basidiomycota</taxon>
        <taxon>Agaricomycotina</taxon>
        <taxon>Tremellomycetes</taxon>
        <taxon>Tremellales</taxon>
        <taxon>Cuniculitremaceae</taxon>
        <taxon>Kockovaella</taxon>
    </lineage>
</organism>
<reference evidence="1 2" key="1">
    <citation type="submission" date="2017-03" db="EMBL/GenBank/DDBJ databases">
        <title>Widespread Adenine N6-methylation of Active Genes in Fungi.</title>
        <authorList>
            <consortium name="DOE Joint Genome Institute"/>
            <person name="Mondo S.J."/>
            <person name="Dannebaum R.O."/>
            <person name="Kuo R.C."/>
            <person name="Louie K.B."/>
            <person name="Bewick A.J."/>
            <person name="Labutti K."/>
            <person name="Haridas S."/>
            <person name="Kuo A."/>
            <person name="Salamov A."/>
            <person name="Ahrendt S.R."/>
            <person name="Lau R."/>
            <person name="Bowen B.P."/>
            <person name="Lipzen A."/>
            <person name="Sullivan W."/>
            <person name="Andreopoulos W.B."/>
            <person name="Clum A."/>
            <person name="Lindquist E."/>
            <person name="Daum C."/>
            <person name="Northen T.R."/>
            <person name="Ramamoorthy G."/>
            <person name="Schmitz R.J."/>
            <person name="Gryganskyi A."/>
            <person name="Culley D."/>
            <person name="Magnuson J."/>
            <person name="James T.Y."/>
            <person name="O'Malley M.A."/>
            <person name="Stajich J.E."/>
            <person name="Spatafora J.W."/>
            <person name="Visel A."/>
            <person name="Grigoriev I.V."/>
        </authorList>
    </citation>
    <scope>NUCLEOTIDE SEQUENCE [LARGE SCALE GENOMIC DNA]</scope>
    <source>
        <strain evidence="1 2">NRRL Y-17943</strain>
    </source>
</reference>
<dbReference type="InParanoid" id="A0A1Y1US64"/>
<dbReference type="AlphaFoldDB" id="A0A1Y1US64"/>
<sequence>MSHYVLDELPALADSLRAICSPVLQQLQPSPLRVTGKIPALHVPEMSRLLPPVLLETLPAYLKNAIFSEVTRRLEEMRSCQLRIFGESMSRMLSSDISRQQGHSKMDEELEKSMVCIIERVYASNVDSIRTTVATAIASFNKQPSGRKTGGFKKDALEVLEAAFSRSAVLSQRECSLVAKAAGISHQQVSQ</sequence>
<dbReference type="GeneID" id="33554151"/>